<reference evidence="5" key="1">
    <citation type="journal article" date="2015" name="MBio">
        <title>Genome-Resolved Metagenomic Analysis Reveals Roles for Candidate Phyla and Other Microbial Community Members in Biogeochemical Transformations in Oil Reservoirs.</title>
        <authorList>
            <person name="Hu P."/>
            <person name="Tom L."/>
            <person name="Singh A."/>
            <person name="Thomas B.C."/>
            <person name="Baker B.J."/>
            <person name="Piceno Y.M."/>
            <person name="Andersen G.L."/>
            <person name="Banfield J.F."/>
        </authorList>
    </citation>
    <scope>NUCLEOTIDE SEQUENCE [LARGE SCALE GENOMIC DNA]</scope>
</reference>
<protein>
    <submittedName>
        <fullName evidence="4">Recombinase</fullName>
    </submittedName>
</protein>
<sequence>MDKNKNSTKIKVFGYVRKSTEDNQEGKTRRQQNSLEYQKKTIKEIAERNGLEIVRIFEDSKTGYKAFIREGLEEMLELFASQDEGGPIKGIVCTEHSRLARNFGDGGLILWYVQAGIIKQVYTYDKVFTDSPSDQMMLAISFAMDKHSSDETRFRSRRTWEYKASKGQPPNQHLTGYHYVGEKGKKVWEIDPKNGPIVKDMFNRFASGEYSISEIFDYVSSRGLTSIVTKKPYRNERQIRALLKKKEYTGVFMYDGDEYPGEYSPLVSSEIFYKVQEILSGTAHPKSAGKSDYAYTVLVKCSVCGGNMSGTIRKGLTYYRCLNRAEPCKSNKALRPSYLREDLIDDVIMETLRNMEISEKAFKKISSQVSDMFENERTSYRYDIVQLRGKLSTAEGEFQDYTKEIIKLKKITKSERDSEWEMNMKGLQQLREDTNQAVESYKRMIIKAEEMKDEIPSLMINFLENIKLVGTRFKNASPSNKRQIVDALCANLKWDGQKLSWDWKKPYNILTDSDEKGNWLRE</sequence>
<dbReference type="Gene3D" id="3.90.1750.20">
    <property type="entry name" value="Putative Large Serine Recombinase, Chain B, Domain 2"/>
    <property type="match status" value="1"/>
</dbReference>
<feature type="domain" description="Recombinase" evidence="3">
    <location>
        <begin position="174"/>
        <end position="285"/>
    </location>
</feature>
<dbReference type="PROSITE" id="PS51736">
    <property type="entry name" value="RECOMBINASES_3"/>
    <property type="match status" value="1"/>
</dbReference>
<dbReference type="PROSITE" id="PS51737">
    <property type="entry name" value="RECOMBINASE_DNA_BIND"/>
    <property type="match status" value="1"/>
</dbReference>
<evidence type="ECO:0000259" key="3">
    <source>
        <dbReference type="PROSITE" id="PS51737"/>
    </source>
</evidence>
<dbReference type="InterPro" id="IPR036162">
    <property type="entry name" value="Resolvase-like_N_sf"/>
</dbReference>
<dbReference type="Pfam" id="PF13408">
    <property type="entry name" value="Zn_ribbon_recom"/>
    <property type="match status" value="1"/>
</dbReference>
<dbReference type="SUPFAM" id="SSF53041">
    <property type="entry name" value="Resolvase-like"/>
    <property type="match status" value="1"/>
</dbReference>
<evidence type="ECO:0000256" key="1">
    <source>
        <dbReference type="SAM" id="Coils"/>
    </source>
</evidence>
<evidence type="ECO:0000313" key="4">
    <source>
        <dbReference type="EMBL" id="KUK77691.1"/>
    </source>
</evidence>
<dbReference type="PANTHER" id="PTHR30461:SF23">
    <property type="entry name" value="DNA RECOMBINASE-RELATED"/>
    <property type="match status" value="1"/>
</dbReference>
<dbReference type="InterPro" id="IPR011109">
    <property type="entry name" value="DNA_bind_recombinase_dom"/>
</dbReference>
<dbReference type="AlphaFoldDB" id="A0A101HIX1"/>
<dbReference type="EMBL" id="LGGO01000012">
    <property type="protein sequence ID" value="KUK77691.1"/>
    <property type="molecule type" value="Genomic_DNA"/>
</dbReference>
<feature type="domain" description="Resolvase/invertase-type recombinase catalytic" evidence="2">
    <location>
        <begin position="11"/>
        <end position="167"/>
    </location>
</feature>
<accession>A0A101HIX1</accession>
<dbReference type="GO" id="GO:0003677">
    <property type="term" value="F:DNA binding"/>
    <property type="evidence" value="ECO:0007669"/>
    <property type="project" value="InterPro"/>
</dbReference>
<comment type="caution">
    <text evidence="4">The sequence shown here is derived from an EMBL/GenBank/DDBJ whole genome shotgun (WGS) entry which is preliminary data.</text>
</comment>
<evidence type="ECO:0000313" key="5">
    <source>
        <dbReference type="Proteomes" id="UP000053904"/>
    </source>
</evidence>
<dbReference type="CDD" id="cd00338">
    <property type="entry name" value="Ser_Recombinase"/>
    <property type="match status" value="1"/>
</dbReference>
<dbReference type="Gene3D" id="3.40.50.1390">
    <property type="entry name" value="Resolvase, N-terminal catalytic domain"/>
    <property type="match status" value="1"/>
</dbReference>
<feature type="coiled-coil region" evidence="1">
    <location>
        <begin position="384"/>
        <end position="451"/>
    </location>
</feature>
<organism evidence="4 5">
    <name type="scientific">candidate division WS6 bacterium 34_10</name>
    <dbReference type="NCBI Taxonomy" id="1641389"/>
    <lineage>
        <taxon>Bacteria</taxon>
        <taxon>Candidatus Dojkabacteria</taxon>
    </lineage>
</organism>
<dbReference type="Proteomes" id="UP000053904">
    <property type="component" value="Unassembled WGS sequence"/>
</dbReference>
<dbReference type="InterPro" id="IPR025827">
    <property type="entry name" value="Zn_ribbon_recom_dom"/>
</dbReference>
<dbReference type="PANTHER" id="PTHR30461">
    <property type="entry name" value="DNA-INVERTASE FROM LAMBDOID PROPHAGE"/>
    <property type="match status" value="1"/>
</dbReference>
<name>A0A101HIX1_9BACT</name>
<proteinExistence type="predicted"/>
<dbReference type="InterPro" id="IPR050639">
    <property type="entry name" value="SSR_resolvase"/>
</dbReference>
<evidence type="ECO:0000259" key="2">
    <source>
        <dbReference type="PROSITE" id="PS51736"/>
    </source>
</evidence>
<dbReference type="Pfam" id="PF07508">
    <property type="entry name" value="Recombinase"/>
    <property type="match status" value="1"/>
</dbReference>
<dbReference type="Pfam" id="PF00239">
    <property type="entry name" value="Resolvase"/>
    <property type="match status" value="1"/>
</dbReference>
<dbReference type="InterPro" id="IPR038109">
    <property type="entry name" value="DNA_bind_recomb_sf"/>
</dbReference>
<dbReference type="GO" id="GO:0000150">
    <property type="term" value="F:DNA strand exchange activity"/>
    <property type="evidence" value="ECO:0007669"/>
    <property type="project" value="InterPro"/>
</dbReference>
<dbReference type="InterPro" id="IPR006119">
    <property type="entry name" value="Resolv_N"/>
</dbReference>
<keyword evidence="1" id="KW-0175">Coiled coil</keyword>
<dbReference type="SMART" id="SM00857">
    <property type="entry name" value="Resolvase"/>
    <property type="match status" value="1"/>
</dbReference>
<gene>
    <name evidence="4" type="ORF">XD93_0162</name>
</gene>